<dbReference type="SUPFAM" id="SSF57716">
    <property type="entry name" value="Glucocorticoid receptor-like (DNA-binding domain)"/>
    <property type="match status" value="1"/>
</dbReference>
<keyword evidence="12" id="KW-1185">Reference proteome</keyword>
<dbReference type="PROSITE" id="PS50114">
    <property type="entry name" value="GATA_ZN_FINGER_2"/>
    <property type="match status" value="1"/>
</dbReference>
<dbReference type="CDD" id="cd00202">
    <property type="entry name" value="ZnF_GATA"/>
    <property type="match status" value="1"/>
</dbReference>
<keyword evidence="4" id="KW-0862">Zinc</keyword>
<feature type="domain" description="GATA-type" evidence="10">
    <location>
        <begin position="17"/>
        <end position="64"/>
    </location>
</feature>
<dbReference type="EMBL" id="GG700650">
    <property type="protein sequence ID" value="EGD87332.2"/>
    <property type="molecule type" value="Genomic_DNA"/>
</dbReference>
<dbReference type="GO" id="GO:0005634">
    <property type="term" value="C:nucleus"/>
    <property type="evidence" value="ECO:0007669"/>
    <property type="project" value="UniProtKB-SubCell"/>
</dbReference>
<keyword evidence="8" id="KW-0539">Nucleus</keyword>
<gene>
    <name evidence="11" type="ORF">TERG_03578</name>
</gene>
<dbReference type="AlphaFoldDB" id="F2SKU7"/>
<evidence type="ECO:0000256" key="5">
    <source>
        <dbReference type="ARBA" id="ARBA00023015"/>
    </source>
</evidence>
<dbReference type="Proteomes" id="UP000008864">
    <property type="component" value="Unassembled WGS sequence"/>
</dbReference>
<dbReference type="InterPro" id="IPR000679">
    <property type="entry name" value="Znf_GATA"/>
</dbReference>
<comment type="subcellular location">
    <subcellularLocation>
        <location evidence="1">Nucleus</location>
    </subcellularLocation>
</comment>
<dbReference type="GO" id="GO:0008270">
    <property type="term" value="F:zinc ion binding"/>
    <property type="evidence" value="ECO:0007669"/>
    <property type="project" value="UniProtKB-KW"/>
</dbReference>
<evidence type="ECO:0000256" key="2">
    <source>
        <dbReference type="ARBA" id="ARBA00022723"/>
    </source>
</evidence>
<sequence>MATALANQAHVQLQSVCQNCGTSKTPLWRRDEMGSVLCNACGLFLKLHGRPRPMNLKTDVIKSRNRVKTSGQGPKRKVPKYFLSCGSRTKCLTRLPIAGQYRCKQPSYSKIRRHYAIWLRSCFQEALSWPFRWFKFSSLPNGHA</sequence>
<accession>F2SKU7</accession>
<keyword evidence="3 9" id="KW-0863">Zinc-finger</keyword>
<dbReference type="STRING" id="559305.F2SKU7"/>
<keyword evidence="2" id="KW-0479">Metal-binding</keyword>
<dbReference type="HOGENOM" id="CLU_1797842_0_0_1"/>
<dbReference type="OrthoDB" id="515401at2759"/>
<dbReference type="InterPro" id="IPR013088">
    <property type="entry name" value="Znf_NHR/GATA"/>
</dbReference>
<keyword evidence="6" id="KW-0175">Coiled coil</keyword>
<keyword evidence="5" id="KW-0805">Transcription regulation</keyword>
<evidence type="ECO:0000256" key="4">
    <source>
        <dbReference type="ARBA" id="ARBA00022833"/>
    </source>
</evidence>
<dbReference type="SMART" id="SM00401">
    <property type="entry name" value="ZnF_GATA"/>
    <property type="match status" value="1"/>
</dbReference>
<evidence type="ECO:0000256" key="3">
    <source>
        <dbReference type="ARBA" id="ARBA00022771"/>
    </source>
</evidence>
<dbReference type="VEuPathDB" id="FungiDB:TERG_03578"/>
<proteinExistence type="predicted"/>
<evidence type="ECO:0000256" key="9">
    <source>
        <dbReference type="PROSITE-ProRule" id="PRU00094"/>
    </source>
</evidence>
<dbReference type="GO" id="GO:0000122">
    <property type="term" value="P:negative regulation of transcription by RNA polymerase II"/>
    <property type="evidence" value="ECO:0007669"/>
    <property type="project" value="TreeGrafter"/>
</dbReference>
<evidence type="ECO:0000256" key="7">
    <source>
        <dbReference type="ARBA" id="ARBA00023163"/>
    </source>
</evidence>
<dbReference type="InParanoid" id="F2SKU7"/>
<dbReference type="GO" id="GO:0000981">
    <property type="term" value="F:DNA-binding transcription factor activity, RNA polymerase II-specific"/>
    <property type="evidence" value="ECO:0007669"/>
    <property type="project" value="TreeGrafter"/>
</dbReference>
<evidence type="ECO:0000313" key="11">
    <source>
        <dbReference type="EMBL" id="EGD87332.2"/>
    </source>
</evidence>
<dbReference type="InterPro" id="IPR039355">
    <property type="entry name" value="Transcription_factor_GATA"/>
</dbReference>
<organism evidence="11 12">
    <name type="scientific">Trichophyton rubrum (strain ATCC MYA-4607 / CBS 118892)</name>
    <name type="common">Athlete's foot fungus</name>
    <dbReference type="NCBI Taxonomy" id="559305"/>
    <lineage>
        <taxon>Eukaryota</taxon>
        <taxon>Fungi</taxon>
        <taxon>Dikarya</taxon>
        <taxon>Ascomycota</taxon>
        <taxon>Pezizomycotina</taxon>
        <taxon>Eurotiomycetes</taxon>
        <taxon>Eurotiomycetidae</taxon>
        <taxon>Onygenales</taxon>
        <taxon>Arthrodermataceae</taxon>
        <taxon>Trichophyton</taxon>
    </lineage>
</organism>
<dbReference type="Gene3D" id="3.30.50.10">
    <property type="entry name" value="Erythroid Transcription Factor GATA-1, subunit A"/>
    <property type="match status" value="1"/>
</dbReference>
<dbReference type="eggNOG" id="KOG1601">
    <property type="taxonomic scope" value="Eukaryota"/>
</dbReference>
<dbReference type="PROSITE" id="PS00344">
    <property type="entry name" value="GATA_ZN_FINGER_1"/>
    <property type="match status" value="1"/>
</dbReference>
<keyword evidence="7" id="KW-0804">Transcription</keyword>
<dbReference type="PANTHER" id="PTHR10071:SF338">
    <property type="entry name" value="GATA-TYPE DOMAIN-CONTAINING PROTEIN"/>
    <property type="match status" value="1"/>
</dbReference>
<evidence type="ECO:0000256" key="6">
    <source>
        <dbReference type="ARBA" id="ARBA00023054"/>
    </source>
</evidence>
<evidence type="ECO:0000313" key="12">
    <source>
        <dbReference type="Proteomes" id="UP000008864"/>
    </source>
</evidence>
<evidence type="ECO:0000256" key="8">
    <source>
        <dbReference type="ARBA" id="ARBA00023242"/>
    </source>
</evidence>
<dbReference type="PANTHER" id="PTHR10071">
    <property type="entry name" value="TRANSCRIPTION FACTOR GATA FAMILY MEMBER"/>
    <property type="match status" value="1"/>
</dbReference>
<dbReference type="FunFam" id="3.30.50.10:FF:000007">
    <property type="entry name" value="Nitrogen regulatory AreA, N-terminal"/>
    <property type="match status" value="1"/>
</dbReference>
<evidence type="ECO:0000256" key="1">
    <source>
        <dbReference type="ARBA" id="ARBA00004123"/>
    </source>
</evidence>
<protein>
    <submittedName>
        <fullName evidence="11">Nitrogen regulatory protein DAL80</fullName>
    </submittedName>
</protein>
<dbReference type="GO" id="GO:0045944">
    <property type="term" value="P:positive regulation of transcription by RNA polymerase II"/>
    <property type="evidence" value="ECO:0007669"/>
    <property type="project" value="TreeGrafter"/>
</dbReference>
<name>F2SKU7_TRIRC</name>
<dbReference type="Pfam" id="PF00320">
    <property type="entry name" value="GATA"/>
    <property type="match status" value="1"/>
</dbReference>
<dbReference type="RefSeq" id="XP_047604093.1">
    <property type="nucleotide sequence ID" value="XM_047748118.1"/>
</dbReference>
<reference evidence="12" key="1">
    <citation type="journal article" date="2012" name="MBio">
        <title>Comparative genome analysis of Trichophyton rubrum and related dermatophytes reveals candidate genes involved in infection.</title>
        <authorList>
            <person name="Martinez D.A."/>
            <person name="Oliver B.G."/>
            <person name="Graeser Y."/>
            <person name="Goldberg J.M."/>
            <person name="Li W."/>
            <person name="Martinez-Rossi N.M."/>
            <person name="Monod M."/>
            <person name="Shelest E."/>
            <person name="Barton R.C."/>
            <person name="Birch E."/>
            <person name="Brakhage A.A."/>
            <person name="Chen Z."/>
            <person name="Gurr S.J."/>
            <person name="Heiman D."/>
            <person name="Heitman J."/>
            <person name="Kosti I."/>
            <person name="Rossi A."/>
            <person name="Saif S."/>
            <person name="Samalova M."/>
            <person name="Saunders C.W."/>
            <person name="Shea T."/>
            <person name="Summerbell R.C."/>
            <person name="Xu J."/>
            <person name="Young S."/>
            <person name="Zeng Q."/>
            <person name="Birren B.W."/>
            <person name="Cuomo C.A."/>
            <person name="White T.C."/>
        </authorList>
    </citation>
    <scope>NUCLEOTIDE SEQUENCE [LARGE SCALE GENOMIC DNA]</scope>
    <source>
        <strain evidence="12">ATCC MYA-4607 / CBS 118892</strain>
    </source>
</reference>
<dbReference type="GeneID" id="10376599"/>
<evidence type="ECO:0000259" key="10">
    <source>
        <dbReference type="PROSITE" id="PS50114"/>
    </source>
</evidence>
<dbReference type="PRINTS" id="PR00619">
    <property type="entry name" value="GATAZNFINGER"/>
</dbReference>
<dbReference type="GO" id="GO:0000978">
    <property type="term" value="F:RNA polymerase II cis-regulatory region sequence-specific DNA binding"/>
    <property type="evidence" value="ECO:0007669"/>
    <property type="project" value="TreeGrafter"/>
</dbReference>